<accession>M6W1M4</accession>
<organism evidence="1 2">
    <name type="scientific">Leptospira santarosai str. CBC1416</name>
    <dbReference type="NCBI Taxonomy" id="1193059"/>
    <lineage>
        <taxon>Bacteria</taxon>
        <taxon>Pseudomonadati</taxon>
        <taxon>Spirochaetota</taxon>
        <taxon>Spirochaetia</taxon>
        <taxon>Leptospirales</taxon>
        <taxon>Leptospiraceae</taxon>
        <taxon>Leptospira</taxon>
    </lineage>
</organism>
<name>M6W1M4_9LEPT</name>
<reference evidence="1 2" key="1">
    <citation type="submission" date="2013-01" db="EMBL/GenBank/DDBJ databases">
        <authorList>
            <person name="Harkins D.M."/>
            <person name="Durkin A.S."/>
            <person name="Brinkac L.M."/>
            <person name="Haft D.H."/>
            <person name="Selengut J.D."/>
            <person name="Sanka R."/>
            <person name="DePew J."/>
            <person name="Purushe J."/>
            <person name="Matthias M.A."/>
            <person name="Vinetz J.M."/>
            <person name="Sutton G.G."/>
            <person name="Nierman W.C."/>
            <person name="Fouts D.E."/>
        </authorList>
    </citation>
    <scope>NUCLEOTIDE SEQUENCE [LARGE SCALE GENOMIC DNA]</scope>
    <source>
        <strain evidence="1 2">CBC1416</strain>
    </source>
</reference>
<dbReference type="EMBL" id="AKWE02000043">
    <property type="protein sequence ID" value="EMO59154.1"/>
    <property type="molecule type" value="Genomic_DNA"/>
</dbReference>
<comment type="caution">
    <text evidence="1">The sequence shown here is derived from an EMBL/GenBank/DDBJ whole genome shotgun (WGS) entry which is preliminary data.</text>
</comment>
<evidence type="ECO:0000313" key="2">
    <source>
        <dbReference type="Proteomes" id="UP000012149"/>
    </source>
</evidence>
<sequence>MIEFLKIESFPENYARFLIFQRVKSSLSERDREIIIP</sequence>
<evidence type="ECO:0000313" key="1">
    <source>
        <dbReference type="EMBL" id="EMO59154.1"/>
    </source>
</evidence>
<gene>
    <name evidence="1" type="ORF">LEP1GSC161_0574</name>
</gene>
<dbReference type="AlphaFoldDB" id="M6W1M4"/>
<protein>
    <submittedName>
        <fullName evidence="1">Uncharacterized protein</fullName>
    </submittedName>
</protein>
<proteinExistence type="predicted"/>
<dbReference type="Proteomes" id="UP000012149">
    <property type="component" value="Unassembled WGS sequence"/>
</dbReference>